<evidence type="ECO:0000313" key="2">
    <source>
        <dbReference type="EMBL" id="QXX78706.1"/>
    </source>
</evidence>
<dbReference type="Gene3D" id="3.10.450.50">
    <property type="match status" value="1"/>
</dbReference>
<dbReference type="Proteomes" id="UP000826050">
    <property type="component" value="Chromosome"/>
</dbReference>
<organism evidence="2 3">
    <name type="scientific">Alcaligenes ammonioxydans</name>
    <dbReference type="NCBI Taxonomy" id="2582914"/>
    <lineage>
        <taxon>Bacteria</taxon>
        <taxon>Pseudomonadati</taxon>
        <taxon>Pseudomonadota</taxon>
        <taxon>Betaproteobacteria</taxon>
        <taxon>Burkholderiales</taxon>
        <taxon>Alcaligenaceae</taxon>
        <taxon>Alcaligenes</taxon>
    </lineage>
</organism>
<name>A0ABX8SRQ2_9BURK</name>
<dbReference type="InterPro" id="IPR016887">
    <property type="entry name" value="UCP028470_steroid_isom-rel"/>
</dbReference>
<dbReference type="InterPro" id="IPR013543">
    <property type="entry name" value="Ca/CaM-dep_prot_kinase-assoc"/>
</dbReference>
<dbReference type="InterPro" id="IPR011944">
    <property type="entry name" value="Steroid_delta5-4_isomerase"/>
</dbReference>
<dbReference type="Pfam" id="PF08332">
    <property type="entry name" value="CaMKII_AD"/>
    <property type="match status" value="1"/>
</dbReference>
<gene>
    <name evidence="2" type="ORF">FE795_06550</name>
</gene>
<accession>A0ABX8SRQ2</accession>
<sequence>MSKKIIVLLGVVALTACTTQPRQERHAAVQTSERCAPIDEASVAALFERWNTSLQTGQPEEVLENYAERSILLPTLSGVNRISRAEKEDYFEHFLAARPQGKVTERQITLGCNMAVDSGSYTFHMGNSGEDVKARYTYTYQWDGKQWLIVSHHSSLVPRDK</sequence>
<dbReference type="NCBIfam" id="TIGR02246">
    <property type="entry name" value="SgcJ/EcaC family oxidoreductase"/>
    <property type="match status" value="1"/>
</dbReference>
<proteinExistence type="predicted"/>
<evidence type="ECO:0000259" key="1">
    <source>
        <dbReference type="Pfam" id="PF08332"/>
    </source>
</evidence>
<evidence type="ECO:0000313" key="3">
    <source>
        <dbReference type="Proteomes" id="UP000826050"/>
    </source>
</evidence>
<reference evidence="2 3" key="1">
    <citation type="submission" date="2020-02" db="EMBL/GenBank/DDBJ databases">
        <title>Partial ammonium oxidation to N2 by heterotrophic bacteria.</title>
        <authorList>
            <person name="Wu M."/>
        </authorList>
    </citation>
    <scope>NUCLEOTIDE SEQUENCE [LARGE SCALE GENOMIC DNA]</scope>
    <source>
        <strain evidence="2 3">HO-1</strain>
    </source>
</reference>
<dbReference type="InterPro" id="IPR032710">
    <property type="entry name" value="NTF2-like_dom_sf"/>
</dbReference>
<dbReference type="PROSITE" id="PS51257">
    <property type="entry name" value="PROKAR_LIPOPROTEIN"/>
    <property type="match status" value="1"/>
</dbReference>
<keyword evidence="3" id="KW-1185">Reference proteome</keyword>
<protein>
    <submittedName>
        <fullName evidence="2">SgcJ/EcaC family oxidoreductase</fullName>
    </submittedName>
</protein>
<dbReference type="PIRSF" id="PIRSF028470">
    <property type="entry name" value="UCP028470"/>
    <property type="match status" value="1"/>
</dbReference>
<dbReference type="RefSeq" id="WP_003801612.1">
    <property type="nucleotide sequence ID" value="NZ_CP049362.1"/>
</dbReference>
<dbReference type="EMBL" id="CP049362">
    <property type="protein sequence ID" value="QXX78706.1"/>
    <property type="molecule type" value="Genomic_DNA"/>
</dbReference>
<feature type="domain" description="Calcium/calmodulin-dependent protein kinase II association-domain" evidence="1">
    <location>
        <begin position="40"/>
        <end position="157"/>
    </location>
</feature>
<dbReference type="SUPFAM" id="SSF54427">
    <property type="entry name" value="NTF2-like"/>
    <property type="match status" value="1"/>
</dbReference>